<dbReference type="Gene3D" id="3.40.50.200">
    <property type="entry name" value="Peptidase S8/S53 domain"/>
    <property type="match status" value="1"/>
</dbReference>
<dbReference type="SUPFAM" id="SSF49785">
    <property type="entry name" value="Galactose-binding domain-like"/>
    <property type="match status" value="1"/>
</dbReference>
<evidence type="ECO:0000256" key="5">
    <source>
        <dbReference type="PROSITE-ProRule" id="PRU01240"/>
    </source>
</evidence>
<dbReference type="PROSITE" id="PS00138">
    <property type="entry name" value="SUBTILASE_SER"/>
    <property type="match status" value="1"/>
</dbReference>
<feature type="chain" id="PRO_5045602887" evidence="8">
    <location>
        <begin position="36"/>
        <end position="520"/>
    </location>
</feature>
<evidence type="ECO:0000256" key="4">
    <source>
        <dbReference type="ARBA" id="ARBA00022825"/>
    </source>
</evidence>
<evidence type="ECO:0000259" key="9">
    <source>
        <dbReference type="PROSITE" id="PS51829"/>
    </source>
</evidence>
<proteinExistence type="inferred from homology"/>
<dbReference type="InterPro" id="IPR023827">
    <property type="entry name" value="Peptidase_S8_Asp-AS"/>
</dbReference>
<dbReference type="Pfam" id="PF00082">
    <property type="entry name" value="Peptidase_S8"/>
    <property type="match status" value="1"/>
</dbReference>
<accession>A0ABT2JIF3</accession>
<evidence type="ECO:0000256" key="1">
    <source>
        <dbReference type="ARBA" id="ARBA00011073"/>
    </source>
</evidence>
<feature type="active site" description="Charge relay system" evidence="5">
    <location>
        <position position="339"/>
    </location>
</feature>
<comment type="similarity">
    <text evidence="1 5 6">Belongs to the peptidase S8 family.</text>
</comment>
<dbReference type="PANTHER" id="PTHR43806:SF11">
    <property type="entry name" value="CEREVISIN-RELATED"/>
    <property type="match status" value="1"/>
</dbReference>
<dbReference type="Pfam" id="PF05922">
    <property type="entry name" value="Inhibitor_I9"/>
    <property type="match status" value="1"/>
</dbReference>
<dbReference type="RefSeq" id="WP_260195176.1">
    <property type="nucleotide sequence ID" value="NZ_JAFFZE010000024.1"/>
</dbReference>
<dbReference type="PANTHER" id="PTHR43806">
    <property type="entry name" value="PEPTIDASE S8"/>
    <property type="match status" value="1"/>
</dbReference>
<dbReference type="InterPro" id="IPR050131">
    <property type="entry name" value="Peptidase_S8_subtilisin-like"/>
</dbReference>
<dbReference type="InterPro" id="IPR023828">
    <property type="entry name" value="Peptidase_S8_Ser-AS"/>
</dbReference>
<feature type="active site" description="Charge relay system" evidence="5">
    <location>
        <position position="189"/>
    </location>
</feature>
<protein>
    <submittedName>
        <fullName evidence="10">S8 family peptidase</fullName>
    </submittedName>
</protein>
<gene>
    <name evidence="10" type="ORF">JT362_29665</name>
</gene>
<keyword evidence="3 5" id="KW-0378">Hydrolase</keyword>
<evidence type="ECO:0000256" key="8">
    <source>
        <dbReference type="SAM" id="SignalP"/>
    </source>
</evidence>
<dbReference type="InterPro" id="IPR008979">
    <property type="entry name" value="Galactose-bd-like_sf"/>
</dbReference>
<name>A0ABT2JIF3_9PSEU</name>
<keyword evidence="2 5" id="KW-0645">Protease</keyword>
<feature type="domain" description="P/Homo B" evidence="9">
    <location>
        <begin position="395"/>
        <end position="520"/>
    </location>
</feature>
<sequence>MRHFRGKSVGRLAGIGLATAAATGLAVLTAAPASAAEGTVLGTDSATAIDNSYVVVFKNGVQAQVDSTAAEYGAKVTHRYSSALRGFAGTMSEQAAKRLAADPAVDFVQQNQTVSISADQPNPPSWGLDRIDQRDLPLDDNYSYATGASNVTAYVIDTGIDFDHPDFGGRASSGYDAIDGGSADDCHGHGTHVAGTVGGSSYGVAKEVELVGVRVLNCSGSGTTAQVVAGIDWVTDNAQGPAVANMSLGGGADTAIDSATEASIASGVTYAVASGNSSANACNYSPARVPDALTVNASNSSDARSYFSNYGTCTDIFAPGEGITSAWLNGGSNTISGTSMASPHVAGAAALYLSANPSASPQAVADALTSSATSGAISNPGSGSPNLLLYTGGGTDPGPDPDPTGCDAVSNTSRVSIPDAGPAVTSPITISGCEGAASSSASVSVDITHTYRGDIVIDLVAPDGSTYRLKNSSGWDGANNINETYTVNLGSEQANGTWRLSVRDVYRYDTGRVNGWTLDL</sequence>
<dbReference type="InterPro" id="IPR002884">
    <property type="entry name" value="P_dom"/>
</dbReference>
<dbReference type="SUPFAM" id="SSF54897">
    <property type="entry name" value="Protease propeptides/inhibitors"/>
    <property type="match status" value="1"/>
</dbReference>
<dbReference type="PROSITE" id="PS00137">
    <property type="entry name" value="SUBTILASE_HIS"/>
    <property type="match status" value="1"/>
</dbReference>
<evidence type="ECO:0000256" key="2">
    <source>
        <dbReference type="ARBA" id="ARBA00022670"/>
    </source>
</evidence>
<dbReference type="SUPFAM" id="SSF52743">
    <property type="entry name" value="Subtilisin-like"/>
    <property type="match status" value="1"/>
</dbReference>
<keyword evidence="8" id="KW-0732">Signal</keyword>
<dbReference type="PROSITE" id="PS51829">
    <property type="entry name" value="P_HOMO_B"/>
    <property type="match status" value="1"/>
</dbReference>
<dbReference type="InterPro" id="IPR015500">
    <property type="entry name" value="Peptidase_S8_subtilisin-rel"/>
</dbReference>
<dbReference type="InterPro" id="IPR034193">
    <property type="entry name" value="PCSK9_ProteinaseK-like"/>
</dbReference>
<dbReference type="PRINTS" id="PR00723">
    <property type="entry name" value="SUBTILISIN"/>
</dbReference>
<dbReference type="InterPro" id="IPR037045">
    <property type="entry name" value="S8pro/Inhibitor_I9_sf"/>
</dbReference>
<reference evidence="10 11" key="1">
    <citation type="submission" date="2021-02" db="EMBL/GenBank/DDBJ databases">
        <title>Actinophytocola xerophila sp. nov., isolated from soil of cotton cropping field.</title>
        <authorList>
            <person name="Huang R."/>
            <person name="Chen X."/>
            <person name="Ge X."/>
            <person name="Liu W."/>
        </authorList>
    </citation>
    <scope>NUCLEOTIDE SEQUENCE [LARGE SCALE GENOMIC DNA]</scope>
    <source>
        <strain evidence="10 11">S1-96</strain>
    </source>
</reference>
<evidence type="ECO:0000256" key="6">
    <source>
        <dbReference type="RuleBase" id="RU003355"/>
    </source>
</evidence>
<evidence type="ECO:0000256" key="3">
    <source>
        <dbReference type="ARBA" id="ARBA00022801"/>
    </source>
</evidence>
<dbReference type="EMBL" id="JAFFZE010000024">
    <property type="protein sequence ID" value="MCT2587299.1"/>
    <property type="molecule type" value="Genomic_DNA"/>
</dbReference>
<dbReference type="InterPro" id="IPR036852">
    <property type="entry name" value="Peptidase_S8/S53_dom_sf"/>
</dbReference>
<dbReference type="InterPro" id="IPR000209">
    <property type="entry name" value="Peptidase_S8/S53_dom"/>
</dbReference>
<evidence type="ECO:0000313" key="11">
    <source>
        <dbReference type="Proteomes" id="UP001156441"/>
    </source>
</evidence>
<organism evidence="10 11">
    <name type="scientific">Actinophytocola gossypii</name>
    <dbReference type="NCBI Taxonomy" id="2812003"/>
    <lineage>
        <taxon>Bacteria</taxon>
        <taxon>Bacillati</taxon>
        <taxon>Actinomycetota</taxon>
        <taxon>Actinomycetes</taxon>
        <taxon>Pseudonocardiales</taxon>
        <taxon>Pseudonocardiaceae</taxon>
    </lineage>
</organism>
<evidence type="ECO:0000256" key="7">
    <source>
        <dbReference type="SAM" id="MobiDB-lite"/>
    </source>
</evidence>
<dbReference type="Proteomes" id="UP001156441">
    <property type="component" value="Unassembled WGS sequence"/>
</dbReference>
<dbReference type="Pfam" id="PF01483">
    <property type="entry name" value="P_proprotein"/>
    <property type="match status" value="1"/>
</dbReference>
<keyword evidence="11" id="KW-1185">Reference proteome</keyword>
<feature type="region of interest" description="Disordered" evidence="7">
    <location>
        <begin position="372"/>
        <end position="422"/>
    </location>
</feature>
<feature type="active site" description="Charge relay system" evidence="5">
    <location>
        <position position="157"/>
    </location>
</feature>
<dbReference type="Gene3D" id="2.60.120.260">
    <property type="entry name" value="Galactose-binding domain-like"/>
    <property type="match status" value="1"/>
</dbReference>
<keyword evidence="4 5" id="KW-0720">Serine protease</keyword>
<dbReference type="PROSITE" id="PS00136">
    <property type="entry name" value="SUBTILASE_ASP"/>
    <property type="match status" value="1"/>
</dbReference>
<dbReference type="InterPro" id="IPR022398">
    <property type="entry name" value="Peptidase_S8_His-AS"/>
</dbReference>
<feature type="signal peptide" evidence="8">
    <location>
        <begin position="1"/>
        <end position="35"/>
    </location>
</feature>
<evidence type="ECO:0000313" key="10">
    <source>
        <dbReference type="EMBL" id="MCT2587299.1"/>
    </source>
</evidence>
<feature type="compositionally biased region" description="Polar residues" evidence="7">
    <location>
        <begin position="372"/>
        <end position="385"/>
    </location>
</feature>
<dbReference type="PROSITE" id="PS51892">
    <property type="entry name" value="SUBTILASE"/>
    <property type="match status" value="1"/>
</dbReference>
<comment type="caution">
    <text evidence="10">The sequence shown here is derived from an EMBL/GenBank/DDBJ whole genome shotgun (WGS) entry which is preliminary data.</text>
</comment>
<dbReference type="InterPro" id="IPR010259">
    <property type="entry name" value="S8pro/Inhibitor_I9"/>
</dbReference>
<dbReference type="Gene3D" id="3.30.70.80">
    <property type="entry name" value="Peptidase S8 propeptide/proteinase inhibitor I9"/>
    <property type="match status" value="1"/>
</dbReference>
<dbReference type="CDD" id="cd04077">
    <property type="entry name" value="Peptidases_S8_PCSK9_ProteinaseK_like"/>
    <property type="match status" value="1"/>
</dbReference>